<protein>
    <submittedName>
        <fullName evidence="1">Uncharacterized protein</fullName>
    </submittedName>
</protein>
<accession>A0A8S2YY95</accession>
<dbReference type="InterPro" id="IPR013320">
    <property type="entry name" value="ConA-like_dom_sf"/>
</dbReference>
<evidence type="ECO:0000313" key="2">
    <source>
        <dbReference type="Proteomes" id="UP000681722"/>
    </source>
</evidence>
<comment type="caution">
    <text evidence="1">The sequence shown here is derived from an EMBL/GenBank/DDBJ whole genome shotgun (WGS) entry which is preliminary data.</text>
</comment>
<dbReference type="SUPFAM" id="SSF49899">
    <property type="entry name" value="Concanavalin A-like lectins/glucanases"/>
    <property type="match status" value="1"/>
</dbReference>
<dbReference type="Pfam" id="PF13385">
    <property type="entry name" value="Laminin_G_3"/>
    <property type="match status" value="1"/>
</dbReference>
<proteinExistence type="predicted"/>
<evidence type="ECO:0000313" key="1">
    <source>
        <dbReference type="EMBL" id="CAF4581156.1"/>
    </source>
</evidence>
<dbReference type="AlphaFoldDB" id="A0A8S2YY95"/>
<name>A0A8S2YY95_9BILA</name>
<gene>
    <name evidence="1" type="ORF">SRO942_LOCUS48139</name>
</gene>
<dbReference type="Proteomes" id="UP000681722">
    <property type="component" value="Unassembled WGS sequence"/>
</dbReference>
<sequence>YSFDQPNPYYDNGVNHINSTNYNSVVASSGSVNQGIRFTTTSAYFQMYSFYQFSIYNSKSWTFAIWICPTSVAAGIIVHMASSSSGCCYYQDVLFLTYGGQIATQVYCSSLGTYPGFYGPVFSINTWTDVASTFSATNGLTLHVNGASVGSTAISTYQISSVPMYATLGYGFGYCEAYVPCVGYQGGMDEFYAYRRELSASEIYSLASA</sequence>
<dbReference type="Gene3D" id="2.60.120.200">
    <property type="match status" value="1"/>
</dbReference>
<dbReference type="EMBL" id="CAJOBC010122572">
    <property type="protein sequence ID" value="CAF4581156.1"/>
    <property type="molecule type" value="Genomic_DNA"/>
</dbReference>
<feature type="non-terminal residue" evidence="1">
    <location>
        <position position="1"/>
    </location>
</feature>
<organism evidence="1 2">
    <name type="scientific">Didymodactylos carnosus</name>
    <dbReference type="NCBI Taxonomy" id="1234261"/>
    <lineage>
        <taxon>Eukaryota</taxon>
        <taxon>Metazoa</taxon>
        <taxon>Spiralia</taxon>
        <taxon>Gnathifera</taxon>
        <taxon>Rotifera</taxon>
        <taxon>Eurotatoria</taxon>
        <taxon>Bdelloidea</taxon>
        <taxon>Philodinida</taxon>
        <taxon>Philodinidae</taxon>
        <taxon>Didymodactylos</taxon>
    </lineage>
</organism>
<reference evidence="1" key="1">
    <citation type="submission" date="2021-02" db="EMBL/GenBank/DDBJ databases">
        <authorList>
            <person name="Nowell W R."/>
        </authorList>
    </citation>
    <scope>NUCLEOTIDE SEQUENCE</scope>
</reference>